<reference evidence="2" key="1">
    <citation type="submission" date="2024-03" db="EMBL/GenBank/DDBJ databases">
        <title>WGS assembly of Saponaria officinalis var. Norfolk2.</title>
        <authorList>
            <person name="Jenkins J."/>
            <person name="Shu S."/>
            <person name="Grimwood J."/>
            <person name="Barry K."/>
            <person name="Goodstein D."/>
            <person name="Schmutz J."/>
            <person name="Leebens-Mack J."/>
            <person name="Osbourn A."/>
        </authorList>
    </citation>
    <scope>NUCLEOTIDE SEQUENCE [LARGE SCALE GENOMIC DNA]</scope>
    <source>
        <strain evidence="2">JIC</strain>
    </source>
</reference>
<dbReference type="EMBL" id="JBDFQZ010000008">
    <property type="protein sequence ID" value="KAK9698013.1"/>
    <property type="molecule type" value="Genomic_DNA"/>
</dbReference>
<keyword evidence="3" id="KW-1185">Reference proteome</keyword>
<feature type="domain" description="FAD dependent oxidoreductase" evidence="1">
    <location>
        <begin position="61"/>
        <end position="435"/>
    </location>
</feature>
<dbReference type="Pfam" id="PF01266">
    <property type="entry name" value="DAO"/>
    <property type="match status" value="1"/>
</dbReference>
<dbReference type="PANTHER" id="PTHR13847:SF261">
    <property type="entry name" value="FAD-DEPENDENT OXIDOREDUCTASE FAMILY PROTEIN"/>
    <property type="match status" value="1"/>
</dbReference>
<protein>
    <recommendedName>
        <fullName evidence="1">FAD dependent oxidoreductase domain-containing protein</fullName>
    </recommendedName>
</protein>
<dbReference type="Gene3D" id="3.50.50.60">
    <property type="entry name" value="FAD/NAD(P)-binding domain"/>
    <property type="match status" value="1"/>
</dbReference>
<evidence type="ECO:0000259" key="1">
    <source>
        <dbReference type="Pfam" id="PF01266"/>
    </source>
</evidence>
<gene>
    <name evidence="2" type="ORF">RND81_08G076900</name>
</gene>
<dbReference type="GO" id="GO:0005737">
    <property type="term" value="C:cytoplasm"/>
    <property type="evidence" value="ECO:0007669"/>
    <property type="project" value="TreeGrafter"/>
</dbReference>
<accession>A0AAW1J4R4</accession>
<dbReference type="SUPFAM" id="SSF51905">
    <property type="entry name" value="FAD/NAD(P)-binding domain"/>
    <property type="match status" value="1"/>
</dbReference>
<comment type="caution">
    <text evidence="2">The sequence shown here is derived from an EMBL/GenBank/DDBJ whole genome shotgun (WGS) entry which is preliminary data.</text>
</comment>
<dbReference type="InterPro" id="IPR006076">
    <property type="entry name" value="FAD-dep_OxRdtase"/>
</dbReference>
<name>A0AAW1J4R4_SAPOF</name>
<evidence type="ECO:0000313" key="2">
    <source>
        <dbReference type="EMBL" id="KAK9698013.1"/>
    </source>
</evidence>
<dbReference type="InterPro" id="IPR036188">
    <property type="entry name" value="FAD/NAD-bd_sf"/>
</dbReference>
<dbReference type="PANTHER" id="PTHR13847">
    <property type="entry name" value="SARCOSINE DEHYDROGENASE-RELATED"/>
    <property type="match status" value="1"/>
</dbReference>
<dbReference type="Gene3D" id="3.30.9.10">
    <property type="entry name" value="D-Amino Acid Oxidase, subunit A, domain 2"/>
    <property type="match status" value="1"/>
</dbReference>
<proteinExistence type="predicted"/>
<dbReference type="Proteomes" id="UP001443914">
    <property type="component" value="Unassembled WGS sequence"/>
</dbReference>
<dbReference type="AlphaFoldDB" id="A0AAW1J4R4"/>
<evidence type="ECO:0000313" key="3">
    <source>
        <dbReference type="Proteomes" id="UP001443914"/>
    </source>
</evidence>
<organism evidence="2 3">
    <name type="scientific">Saponaria officinalis</name>
    <name type="common">Common soapwort</name>
    <name type="synonym">Lychnis saponaria</name>
    <dbReference type="NCBI Taxonomy" id="3572"/>
    <lineage>
        <taxon>Eukaryota</taxon>
        <taxon>Viridiplantae</taxon>
        <taxon>Streptophyta</taxon>
        <taxon>Embryophyta</taxon>
        <taxon>Tracheophyta</taxon>
        <taxon>Spermatophyta</taxon>
        <taxon>Magnoliopsida</taxon>
        <taxon>eudicotyledons</taxon>
        <taxon>Gunneridae</taxon>
        <taxon>Pentapetalae</taxon>
        <taxon>Caryophyllales</taxon>
        <taxon>Caryophyllaceae</taxon>
        <taxon>Caryophylleae</taxon>
        <taxon>Saponaria</taxon>
    </lineage>
</organism>
<sequence>MVAAWGHTMSMNWVCSTSTRTTCSRQRVCRATTLTSSPMSSASCPSLSAAAAVPSSSPRRCAVLGAGFAGLSVAWHLLSNSPKQEKLHVDIFDESGIGAGASGVSGGLIHPYSPKLKLLWRAEECWSECLNLIKVAECAPHFGSDAHHFIVRRTGILRPAVHEKNLDVMKIYCVWQQNALNCLSSCRIKTIDGVAARELVPNLCTPLNTAFFMPEAVNVNPQTYLQALYLACRNLVTTVNSTGCQSKSIILHKKFVASLRDLEGEYDAVIVCLGAKVDMLPELSGILPIRRCRGIVALLQLNDVLCEEYPQHSPSILSDVWFAVQGPRSLCLGSTWEWGSKNFSSSVSLEEASTTLRDILPKACMVYPQIAKWTLTGARAGVRAMSPLTPDGSFPLLGCIDDLVGGSSSFKVWLIGGLGSRGLLYHGWLGKLTARAALSCREDIFPPELTSWRKMKRK</sequence>